<proteinExistence type="predicted"/>
<keyword evidence="4" id="KW-1185">Reference proteome</keyword>
<accession>A0AAW1CL66</accession>
<dbReference type="InterPro" id="IPR027267">
    <property type="entry name" value="AH/BAR_dom_sf"/>
</dbReference>
<comment type="caution">
    <text evidence="3">The sequence shown here is derived from an EMBL/GenBank/DDBJ whole genome shotgun (WGS) entry which is preliminary data.</text>
</comment>
<evidence type="ECO:0000256" key="2">
    <source>
        <dbReference type="SAM" id="MobiDB-lite"/>
    </source>
</evidence>
<reference evidence="3 4" key="1">
    <citation type="submission" date="2022-12" db="EMBL/GenBank/DDBJ databases">
        <title>Chromosome-level genome assembly of true bugs.</title>
        <authorList>
            <person name="Ma L."/>
            <person name="Li H."/>
        </authorList>
    </citation>
    <scope>NUCLEOTIDE SEQUENCE [LARGE SCALE GENOMIC DNA]</scope>
    <source>
        <strain evidence="3">Lab_2022b</strain>
    </source>
</reference>
<gene>
    <name evidence="3" type="ORF">O3M35_004575</name>
</gene>
<dbReference type="Proteomes" id="UP001461498">
    <property type="component" value="Unassembled WGS sequence"/>
</dbReference>
<dbReference type="AlphaFoldDB" id="A0AAW1CL66"/>
<feature type="compositionally biased region" description="Polar residues" evidence="2">
    <location>
        <begin position="293"/>
        <end position="306"/>
    </location>
</feature>
<feature type="coiled-coil region" evidence="1">
    <location>
        <begin position="100"/>
        <end position="160"/>
    </location>
</feature>
<organism evidence="3 4">
    <name type="scientific">Rhynocoris fuscipes</name>
    <dbReference type="NCBI Taxonomy" id="488301"/>
    <lineage>
        <taxon>Eukaryota</taxon>
        <taxon>Metazoa</taxon>
        <taxon>Ecdysozoa</taxon>
        <taxon>Arthropoda</taxon>
        <taxon>Hexapoda</taxon>
        <taxon>Insecta</taxon>
        <taxon>Pterygota</taxon>
        <taxon>Neoptera</taxon>
        <taxon>Paraneoptera</taxon>
        <taxon>Hemiptera</taxon>
        <taxon>Heteroptera</taxon>
        <taxon>Panheteroptera</taxon>
        <taxon>Cimicomorpha</taxon>
        <taxon>Reduviidae</taxon>
        <taxon>Harpactorinae</taxon>
        <taxon>Harpactorini</taxon>
        <taxon>Rhynocoris</taxon>
    </lineage>
</organism>
<evidence type="ECO:0000313" key="3">
    <source>
        <dbReference type="EMBL" id="KAK9497217.1"/>
    </source>
</evidence>
<feature type="region of interest" description="Disordered" evidence="2">
    <location>
        <begin position="293"/>
        <end position="316"/>
    </location>
</feature>
<protein>
    <submittedName>
        <fullName evidence="3">Uncharacterized protein</fullName>
    </submittedName>
</protein>
<dbReference type="Gene3D" id="1.20.1270.60">
    <property type="entry name" value="Arfaptin homology (AH) domain/BAR domain"/>
    <property type="match status" value="1"/>
</dbReference>
<dbReference type="EMBL" id="JAPXFL010000015">
    <property type="protein sequence ID" value="KAK9497217.1"/>
    <property type="molecule type" value="Genomic_DNA"/>
</dbReference>
<evidence type="ECO:0000256" key="1">
    <source>
        <dbReference type="SAM" id="Coils"/>
    </source>
</evidence>
<keyword evidence="1" id="KW-0175">Coiled coil</keyword>
<evidence type="ECO:0000313" key="4">
    <source>
        <dbReference type="Proteomes" id="UP001461498"/>
    </source>
</evidence>
<sequence length="333" mass="37490">MEKANKALRRSGIRLRSVKSGHLALKLIISDWKESKNAYKSFISNQETAWSDIVKWAASEHNRGLREVLDHVVQLQALWTDVQTQFLTALKKIHHQFEAILESEMQLDKSRALLNTYEQKEMKLSKEFRKASSKSSVDDLKQIEEKLAEVKVSIQSAQMEVASNTTENESVKMLLMKEGLLNLSNQFIELADKTAIIFKAQRVVAGTLPDAQTNVQDIKFNGADTCTKVVAQAKKDLNVYKSISACQANVPPAPPPYFPPSPNHDASFSSAYFENPPRYYNVTNDMTTISQPSASNYCHDTSNPGPSTHFYDLPPPNNYANLQEQLNNLQLNQ</sequence>
<name>A0AAW1CL66_9HEMI</name>